<dbReference type="SUPFAM" id="SSF50998">
    <property type="entry name" value="Quinoprotein alcohol dehydrogenase-like"/>
    <property type="match status" value="1"/>
</dbReference>
<sequence length="1264" mass="145121">MFMERWRHALSRLLPSRRYWFAFNESYQKLQIFHTEHDQITNRTPVEDIPIYRAAITLAPTEELLFIILTDTKEYRLKADNHESLMIWLIGLQLKRDAAESQLKQTSVLEKDSISIQDLEEEEHINACPDEEKSHSRIFLCSNKDLCDSCSSILCSECRTIVQLQPSSATNSITNNQQQQNFIESYPGTGSSTNSIESCDSAFCEKIFDHHYDGHLAQSHTIIHASLLSLKSELASALNKECIYLSIIKEKCTLMRKLEQQLSDIITTATPCNKFSAISKVFTEKSRETNNELKFLNLEVTKLHKLIRDDDVRIRKLIRAIRVQQTQMHGLQRDYVYLLQTSLATDEGRVFGGAKHRERLKELLADCRKRDPSLPSFESFEGCGCYIDSYGFKHKKNNDSDMLRYICLKLTDFYDQKAYITDELLWRTLLTSFTNNNIVSIHQLSEILEAFCLYNPSLGYCQGMNFIVGIALLFLEPENAFWLLIAVTECYFPSNYYDSGLIGAQVDQFVLKDLIQIKAPELYRHFESIEVEITSLTLNWFMAIFIGSVPFETLLRIWDCFLLEGPKVLFRFAVAILIMNRDSILMKSDTISMMKHIKESAKNLTDVESLFKIAFEDLKPFTRRKDIAVKQAYYTKLLTEKILKRRLSPHAFAKQDYVFQEISHYTCTLDCVCVITGGLLWFVFGSQFEYRIFEVNIERGIMIDLELTVCIIQQRTIRITLNYFQYNSRAYCMDCVKSDLVLVGTLSGTLLGYSIENRNIQWVTKLSSSIVYITHYKKEDLIRAYCGLSEGTLAIVELSDNRVPEEAFSISLGKAPLTTVIVSNEKLWCICSNKLSILNEKTLDVLISVGLTTQYLELTPILYLDEPNYIWLILRSSNTLQVWDSNNCKLYASTSLTTVFNKLEKPNSDHELARAQTDDEDCTSSETQISSLLVNGGQLWLGTSAGNIYVFDVNFQPKKSKSSIMDFQTDSLYYHSRSFSASSNLIDMSRHLVQHTDCMNNTLFLDKRSAPRSYSESAINIDEYGNDFVINNDYDEWLPSKHLYQIAFSPNVLVPSSNGKTKSIKANFLRRRTRHLSTSIMAKQGKTDHRRFSNLNSEIKLKPSLRKHNHKQPKCVPDSDTSTTLTSQHTRSSSPAIISADECIKHTHRSLSQSIIRNQKSIDTSRMSVNFNLAFKAKVSDSSIKCICKSSHNDQTVIITGQGKYGDDETVLRWKRVEDTTQWTNDVIVELSPDSSIPLRPQHARWKYFKENRDRSNSISSNLI</sequence>
<dbReference type="Pfam" id="PF23748">
    <property type="entry name" value="Beta-prop_LRRK2"/>
    <property type="match status" value="1"/>
</dbReference>
<dbReference type="SMART" id="SM00164">
    <property type="entry name" value="TBC"/>
    <property type="match status" value="1"/>
</dbReference>
<dbReference type="SUPFAM" id="SSF50729">
    <property type="entry name" value="PH domain-like"/>
    <property type="match status" value="1"/>
</dbReference>
<dbReference type="GO" id="GO:0005813">
    <property type="term" value="C:centrosome"/>
    <property type="evidence" value="ECO:0007669"/>
    <property type="project" value="UniProtKB-SubCell"/>
</dbReference>
<dbReference type="PANTHER" id="PTHR47219">
    <property type="entry name" value="RAB GTPASE-ACTIVATING PROTEIN 1-LIKE"/>
    <property type="match status" value="1"/>
</dbReference>
<evidence type="ECO:0000259" key="4">
    <source>
        <dbReference type="PROSITE" id="PS50086"/>
    </source>
</evidence>
<dbReference type="EMBL" id="CAJOBC010000586">
    <property type="protein sequence ID" value="CAF3604081.1"/>
    <property type="molecule type" value="Genomic_DNA"/>
</dbReference>
<protein>
    <recommendedName>
        <fullName evidence="8">TBC1 domain family member 2B</fullName>
    </recommendedName>
</protein>
<proteinExistence type="predicted"/>
<feature type="domain" description="PH" evidence="3">
    <location>
        <begin position="1"/>
        <end position="97"/>
    </location>
</feature>
<feature type="region of interest" description="Disordered" evidence="2">
    <location>
        <begin position="1100"/>
        <end position="1137"/>
    </location>
</feature>
<accession>A0A813U524</accession>
<evidence type="ECO:0000256" key="1">
    <source>
        <dbReference type="ARBA" id="ARBA00004300"/>
    </source>
</evidence>
<reference evidence="5" key="1">
    <citation type="submission" date="2021-02" db="EMBL/GenBank/DDBJ databases">
        <authorList>
            <person name="Nowell W R."/>
        </authorList>
    </citation>
    <scope>NUCLEOTIDE SEQUENCE</scope>
</reference>
<feature type="compositionally biased region" description="Polar residues" evidence="2">
    <location>
        <begin position="1119"/>
        <end position="1136"/>
    </location>
</feature>
<dbReference type="InterPro" id="IPR050302">
    <property type="entry name" value="Rab_GAP_TBC_domain"/>
</dbReference>
<dbReference type="Gene3D" id="1.10.8.270">
    <property type="entry name" value="putative rabgap domain of human tbc1 domain family member 14 like domains"/>
    <property type="match status" value="1"/>
</dbReference>
<feature type="compositionally biased region" description="Basic residues" evidence="2">
    <location>
        <begin position="1103"/>
        <end position="1113"/>
    </location>
</feature>
<evidence type="ECO:0008006" key="8">
    <source>
        <dbReference type="Google" id="ProtNLM"/>
    </source>
</evidence>
<dbReference type="EMBL" id="CAJNOQ010000586">
    <property type="protein sequence ID" value="CAF0817838.1"/>
    <property type="molecule type" value="Genomic_DNA"/>
</dbReference>
<dbReference type="PANTHER" id="PTHR47219:SF20">
    <property type="entry name" value="TBC1 DOMAIN FAMILY MEMBER 2B"/>
    <property type="match status" value="1"/>
</dbReference>
<comment type="subcellular location">
    <subcellularLocation>
        <location evidence="1">Cytoplasm</location>
        <location evidence="1">Cytoskeleton</location>
        <location evidence="1">Microtubule organizing center</location>
        <location evidence="1">Centrosome</location>
    </subcellularLocation>
</comment>
<evidence type="ECO:0000259" key="3">
    <source>
        <dbReference type="PROSITE" id="PS50003"/>
    </source>
</evidence>
<dbReference type="Gene3D" id="1.10.472.80">
    <property type="entry name" value="Ypt/Rab-GAP domain of gyp1p, domain 3"/>
    <property type="match status" value="1"/>
</dbReference>
<evidence type="ECO:0000256" key="2">
    <source>
        <dbReference type="SAM" id="MobiDB-lite"/>
    </source>
</evidence>
<evidence type="ECO:0000313" key="7">
    <source>
        <dbReference type="Proteomes" id="UP000663829"/>
    </source>
</evidence>
<organism evidence="5 7">
    <name type="scientific">Didymodactylos carnosus</name>
    <dbReference type="NCBI Taxonomy" id="1234261"/>
    <lineage>
        <taxon>Eukaryota</taxon>
        <taxon>Metazoa</taxon>
        <taxon>Spiralia</taxon>
        <taxon>Gnathifera</taxon>
        <taxon>Rotifera</taxon>
        <taxon>Eurotatoria</taxon>
        <taxon>Bdelloidea</taxon>
        <taxon>Philodinida</taxon>
        <taxon>Philodinidae</taxon>
        <taxon>Didymodactylos</taxon>
    </lineage>
</organism>
<dbReference type="GO" id="GO:0031267">
    <property type="term" value="F:small GTPase binding"/>
    <property type="evidence" value="ECO:0007669"/>
    <property type="project" value="TreeGrafter"/>
</dbReference>
<comment type="caution">
    <text evidence="5">The sequence shown here is derived from an EMBL/GenBank/DDBJ whole genome shotgun (WGS) entry which is preliminary data.</text>
</comment>
<evidence type="ECO:0000313" key="5">
    <source>
        <dbReference type="EMBL" id="CAF0817838.1"/>
    </source>
</evidence>
<dbReference type="AlphaFoldDB" id="A0A813U524"/>
<dbReference type="SUPFAM" id="SSF47923">
    <property type="entry name" value="Ypt/Rab-GAP domain of gyp1p"/>
    <property type="match status" value="2"/>
</dbReference>
<dbReference type="Proteomes" id="UP000681722">
    <property type="component" value="Unassembled WGS sequence"/>
</dbReference>
<dbReference type="InterPro" id="IPR015943">
    <property type="entry name" value="WD40/YVTN_repeat-like_dom_sf"/>
</dbReference>
<dbReference type="PROSITE" id="PS50003">
    <property type="entry name" value="PH_DOMAIN"/>
    <property type="match status" value="1"/>
</dbReference>
<evidence type="ECO:0000313" key="6">
    <source>
        <dbReference type="EMBL" id="CAF3604081.1"/>
    </source>
</evidence>
<dbReference type="PROSITE" id="PS50086">
    <property type="entry name" value="TBC_RABGAP"/>
    <property type="match status" value="1"/>
</dbReference>
<dbReference type="Pfam" id="PF00566">
    <property type="entry name" value="RabGAP-TBC"/>
    <property type="match status" value="1"/>
</dbReference>
<dbReference type="Proteomes" id="UP000663829">
    <property type="component" value="Unassembled WGS sequence"/>
</dbReference>
<dbReference type="InterPro" id="IPR011047">
    <property type="entry name" value="Quinoprotein_ADH-like_sf"/>
</dbReference>
<dbReference type="InterPro" id="IPR001849">
    <property type="entry name" value="PH_domain"/>
</dbReference>
<dbReference type="GO" id="GO:0005096">
    <property type="term" value="F:GTPase activator activity"/>
    <property type="evidence" value="ECO:0007669"/>
    <property type="project" value="TreeGrafter"/>
</dbReference>
<keyword evidence="7" id="KW-1185">Reference proteome</keyword>
<name>A0A813U524_9BILA</name>
<dbReference type="Gene3D" id="2.130.10.10">
    <property type="entry name" value="YVTN repeat-like/Quinoprotein amine dehydrogenase"/>
    <property type="match status" value="1"/>
</dbReference>
<gene>
    <name evidence="5" type="ORF">GPM918_LOCUS4385</name>
    <name evidence="6" type="ORF">SRO942_LOCUS4386</name>
</gene>
<feature type="domain" description="Rab-GAP TBC" evidence="4">
    <location>
        <begin position="338"/>
        <end position="565"/>
    </location>
</feature>
<dbReference type="InterPro" id="IPR000195">
    <property type="entry name" value="Rab-GAP-TBC_dom"/>
</dbReference>
<dbReference type="OrthoDB" id="294251at2759"/>
<dbReference type="InterPro" id="IPR035969">
    <property type="entry name" value="Rab-GAP_TBC_sf"/>
</dbReference>
<dbReference type="InterPro" id="IPR056602">
    <property type="entry name" value="Beta-prop_LRRK2"/>
</dbReference>